<sequence>MGATPSIPESIDIDDITNNTGLSKKQISSLWTRFYELDCDARGDAKGHKGYLDVDDFGRVPKFDENPIAPRLIKVIFDDFGSDGKLSFPQFVAFMSTFGQCERGGHHQHHHNHNHNHSKNHSMQTTALNNISSTGTKTPLENVQYCPDDTPKTRKIKFMFRMYDIDRDGHLSKEDIQETLKMMVGKISDDEASIIAEKVIGEFTNEQMNSKVSLEVFETTLQTLDFNDKMGLKLLK</sequence>
<evidence type="ECO:0000256" key="14">
    <source>
        <dbReference type="ARBA" id="ARBA00023242"/>
    </source>
</evidence>
<reference evidence="23" key="1">
    <citation type="submission" date="2021-02" db="EMBL/GenBank/DDBJ databases">
        <authorList>
            <person name="Nowell W R."/>
        </authorList>
    </citation>
    <scope>NUCLEOTIDE SEQUENCE</scope>
</reference>
<evidence type="ECO:0000313" key="22">
    <source>
        <dbReference type="EMBL" id="CAF1385180.1"/>
    </source>
</evidence>
<dbReference type="Proteomes" id="UP000663891">
    <property type="component" value="Unassembled WGS sequence"/>
</dbReference>
<feature type="domain" description="EF-hand" evidence="18">
    <location>
        <begin position="151"/>
        <end position="186"/>
    </location>
</feature>
<evidence type="ECO:0000256" key="8">
    <source>
        <dbReference type="ARBA" id="ARBA00022707"/>
    </source>
</evidence>
<evidence type="ECO:0000256" key="16">
    <source>
        <dbReference type="ARBA" id="ARBA00038164"/>
    </source>
</evidence>
<accession>A0A818YBR1</accession>
<dbReference type="EMBL" id="CAJNOI010000034">
    <property type="protein sequence ID" value="CAF0891899.1"/>
    <property type="molecule type" value="Genomic_DNA"/>
</dbReference>
<dbReference type="GO" id="GO:0005509">
    <property type="term" value="F:calcium ion binding"/>
    <property type="evidence" value="ECO:0007669"/>
    <property type="project" value="InterPro"/>
</dbReference>
<evidence type="ECO:0000256" key="13">
    <source>
        <dbReference type="ARBA" id="ARBA00023136"/>
    </source>
</evidence>
<dbReference type="Proteomes" id="UP000663845">
    <property type="component" value="Unassembled WGS sequence"/>
</dbReference>
<evidence type="ECO:0000313" key="21">
    <source>
        <dbReference type="EMBL" id="CAF1124693.1"/>
    </source>
</evidence>
<keyword evidence="6" id="KW-0963">Cytoplasm</keyword>
<keyword evidence="13" id="KW-0472">Membrane</keyword>
<dbReference type="InterPro" id="IPR018247">
    <property type="entry name" value="EF_Hand_1_Ca_BS"/>
</dbReference>
<dbReference type="Proteomes" id="UP000663881">
    <property type="component" value="Unassembled WGS sequence"/>
</dbReference>
<dbReference type="PANTHER" id="PTHR46002">
    <property type="entry name" value="EG:114D9.1 PROTEIN-RELATED"/>
    <property type="match status" value="1"/>
</dbReference>
<evidence type="ECO:0000256" key="5">
    <source>
        <dbReference type="ARBA" id="ARBA00022475"/>
    </source>
</evidence>
<dbReference type="InterPro" id="IPR051875">
    <property type="entry name" value="Calcineurin_B_homologous"/>
</dbReference>
<proteinExistence type="inferred from homology"/>
<keyword evidence="10" id="KW-0677">Repeat</keyword>
<feature type="compositionally biased region" description="Basic residues" evidence="17">
    <location>
        <begin position="106"/>
        <end position="120"/>
    </location>
</feature>
<dbReference type="SMART" id="SM00054">
    <property type="entry name" value="EFh"/>
    <property type="match status" value="2"/>
</dbReference>
<keyword evidence="9" id="KW-0479">Metal-binding</keyword>
<evidence type="ECO:0000256" key="15">
    <source>
        <dbReference type="ARBA" id="ARBA00023288"/>
    </source>
</evidence>
<dbReference type="EMBL" id="CAJNON010000229">
    <property type="protein sequence ID" value="CAF1124693.1"/>
    <property type="molecule type" value="Genomic_DNA"/>
</dbReference>
<evidence type="ECO:0000256" key="9">
    <source>
        <dbReference type="ARBA" id="ARBA00022723"/>
    </source>
</evidence>
<keyword evidence="5" id="KW-1003">Cell membrane</keyword>
<evidence type="ECO:0000256" key="17">
    <source>
        <dbReference type="SAM" id="MobiDB-lite"/>
    </source>
</evidence>
<gene>
    <name evidence="19" type="ORF">BJG266_LOCUS9995</name>
    <name evidence="20" type="ORF">JYZ213_LOCUS19419</name>
    <name evidence="23" type="ORF">OKA104_LOCUS15855</name>
    <name evidence="24" type="ORF">OXD698_LOCUS17577</name>
    <name evidence="22" type="ORF">QVE165_LOCUS35890</name>
    <name evidence="21" type="ORF">VCS650_LOCUS21391</name>
</gene>
<dbReference type="AlphaFoldDB" id="A0A818YBR1"/>
<keyword evidence="4" id="KW-0813">Transport</keyword>
<dbReference type="Pfam" id="PF13499">
    <property type="entry name" value="EF-hand_7"/>
    <property type="match status" value="1"/>
</dbReference>
<protein>
    <recommendedName>
        <fullName evidence="18">EF-hand domain-containing protein</fullName>
    </recommendedName>
</protein>
<organism evidence="23 26">
    <name type="scientific">Adineta steineri</name>
    <dbReference type="NCBI Taxonomy" id="433720"/>
    <lineage>
        <taxon>Eukaryota</taxon>
        <taxon>Metazoa</taxon>
        <taxon>Spiralia</taxon>
        <taxon>Gnathifera</taxon>
        <taxon>Rotifera</taxon>
        <taxon>Eurotatoria</taxon>
        <taxon>Bdelloidea</taxon>
        <taxon>Adinetida</taxon>
        <taxon>Adinetidae</taxon>
        <taxon>Adineta</taxon>
    </lineage>
</organism>
<evidence type="ECO:0000256" key="1">
    <source>
        <dbReference type="ARBA" id="ARBA00004123"/>
    </source>
</evidence>
<keyword evidence="11" id="KW-0106">Calcium</keyword>
<dbReference type="Proteomes" id="UP000663844">
    <property type="component" value="Unassembled WGS sequence"/>
</dbReference>
<evidence type="ECO:0000313" key="20">
    <source>
        <dbReference type="EMBL" id="CAF1064733.1"/>
    </source>
</evidence>
<comment type="caution">
    <text evidence="23">The sequence shown here is derived from an EMBL/GenBank/DDBJ whole genome shotgun (WGS) entry which is preliminary data.</text>
</comment>
<evidence type="ECO:0000313" key="23">
    <source>
        <dbReference type="EMBL" id="CAF3754053.1"/>
    </source>
</evidence>
<keyword evidence="14" id="KW-0539">Nucleus</keyword>
<dbReference type="OrthoDB" id="191686at2759"/>
<evidence type="ECO:0000259" key="18">
    <source>
        <dbReference type="PROSITE" id="PS50222"/>
    </source>
</evidence>
<keyword evidence="7" id="KW-0597">Phosphoprotein</keyword>
<dbReference type="InterPro" id="IPR002048">
    <property type="entry name" value="EF_hand_dom"/>
</dbReference>
<dbReference type="EMBL" id="CAJNOG010000196">
    <property type="protein sequence ID" value="CAF1064733.1"/>
    <property type="molecule type" value="Genomic_DNA"/>
</dbReference>
<keyword evidence="25" id="KW-1185">Reference proteome</keyword>
<evidence type="ECO:0000313" key="24">
    <source>
        <dbReference type="EMBL" id="CAF3789231.1"/>
    </source>
</evidence>
<dbReference type="PROSITE" id="PS00018">
    <property type="entry name" value="EF_HAND_1"/>
    <property type="match status" value="1"/>
</dbReference>
<keyword evidence="12" id="KW-0653">Protein transport</keyword>
<dbReference type="Proteomes" id="UP000663877">
    <property type="component" value="Unassembled WGS sequence"/>
</dbReference>
<evidence type="ECO:0000313" key="26">
    <source>
        <dbReference type="Proteomes" id="UP000663881"/>
    </source>
</evidence>
<dbReference type="GO" id="GO:0005737">
    <property type="term" value="C:cytoplasm"/>
    <property type="evidence" value="ECO:0007669"/>
    <property type="project" value="UniProtKB-SubCell"/>
</dbReference>
<evidence type="ECO:0000256" key="10">
    <source>
        <dbReference type="ARBA" id="ARBA00022737"/>
    </source>
</evidence>
<evidence type="ECO:0000256" key="3">
    <source>
        <dbReference type="ARBA" id="ARBA00004496"/>
    </source>
</evidence>
<dbReference type="GO" id="GO:0005886">
    <property type="term" value="C:plasma membrane"/>
    <property type="evidence" value="ECO:0007669"/>
    <property type="project" value="UniProtKB-SubCell"/>
</dbReference>
<evidence type="ECO:0000256" key="6">
    <source>
        <dbReference type="ARBA" id="ARBA00022490"/>
    </source>
</evidence>
<feature type="region of interest" description="Disordered" evidence="17">
    <location>
        <begin position="103"/>
        <end position="122"/>
    </location>
</feature>
<evidence type="ECO:0000313" key="25">
    <source>
        <dbReference type="Proteomes" id="UP000663832"/>
    </source>
</evidence>
<dbReference type="GO" id="GO:0005634">
    <property type="term" value="C:nucleus"/>
    <property type="evidence" value="ECO:0007669"/>
    <property type="project" value="UniProtKB-SubCell"/>
</dbReference>
<evidence type="ECO:0000256" key="4">
    <source>
        <dbReference type="ARBA" id="ARBA00022448"/>
    </source>
</evidence>
<evidence type="ECO:0000313" key="19">
    <source>
        <dbReference type="EMBL" id="CAF0891899.1"/>
    </source>
</evidence>
<dbReference type="EMBL" id="CAJNOM010000353">
    <property type="protein sequence ID" value="CAF1385180.1"/>
    <property type="molecule type" value="Genomic_DNA"/>
</dbReference>
<dbReference type="EMBL" id="CAJOAY010000886">
    <property type="protein sequence ID" value="CAF3754053.1"/>
    <property type="molecule type" value="Genomic_DNA"/>
</dbReference>
<evidence type="ECO:0000256" key="2">
    <source>
        <dbReference type="ARBA" id="ARBA00004236"/>
    </source>
</evidence>
<dbReference type="SUPFAM" id="SSF47473">
    <property type="entry name" value="EF-hand"/>
    <property type="match status" value="1"/>
</dbReference>
<keyword evidence="15" id="KW-0449">Lipoprotein</keyword>
<keyword evidence="8" id="KW-0519">Myristate</keyword>
<comment type="similarity">
    <text evidence="16">Belongs to the calcineurin regulatory subunit family. CHP subfamily.</text>
</comment>
<evidence type="ECO:0000256" key="12">
    <source>
        <dbReference type="ARBA" id="ARBA00022927"/>
    </source>
</evidence>
<comment type="subcellular location">
    <subcellularLocation>
        <location evidence="2">Cell membrane</location>
    </subcellularLocation>
    <subcellularLocation>
        <location evidence="3">Cytoplasm</location>
    </subcellularLocation>
    <subcellularLocation>
        <location evidence="1">Nucleus</location>
    </subcellularLocation>
</comment>
<name>A0A818YBR1_9BILA</name>
<dbReference type="GO" id="GO:0015031">
    <property type="term" value="P:protein transport"/>
    <property type="evidence" value="ECO:0007669"/>
    <property type="project" value="UniProtKB-KW"/>
</dbReference>
<evidence type="ECO:0000256" key="7">
    <source>
        <dbReference type="ARBA" id="ARBA00022553"/>
    </source>
</evidence>
<dbReference type="InterPro" id="IPR011992">
    <property type="entry name" value="EF-hand-dom_pair"/>
</dbReference>
<dbReference type="PROSITE" id="PS50222">
    <property type="entry name" value="EF_HAND_2"/>
    <property type="match status" value="1"/>
</dbReference>
<evidence type="ECO:0000256" key="11">
    <source>
        <dbReference type="ARBA" id="ARBA00022837"/>
    </source>
</evidence>
<dbReference type="EMBL" id="CAJOAZ010001253">
    <property type="protein sequence ID" value="CAF3789231.1"/>
    <property type="molecule type" value="Genomic_DNA"/>
</dbReference>
<dbReference type="Proteomes" id="UP000663832">
    <property type="component" value="Unassembled WGS sequence"/>
</dbReference>
<dbReference type="Gene3D" id="1.10.238.10">
    <property type="entry name" value="EF-hand"/>
    <property type="match status" value="1"/>
</dbReference>